<evidence type="ECO:0000256" key="7">
    <source>
        <dbReference type="ARBA" id="ARBA00023136"/>
    </source>
</evidence>
<dbReference type="Gene3D" id="2.40.170.20">
    <property type="entry name" value="TonB-dependent receptor, beta-barrel domain"/>
    <property type="match status" value="1"/>
</dbReference>
<dbReference type="InParanoid" id="A0A2U3MZN5"/>
<evidence type="ECO:0000256" key="6">
    <source>
        <dbReference type="ARBA" id="ARBA00023077"/>
    </source>
</evidence>
<keyword evidence="5 10" id="KW-0812">Transmembrane</keyword>
<comment type="subcellular location">
    <subcellularLocation>
        <location evidence="1 10">Cell outer membrane</location>
        <topology evidence="1 10">Multi-pass membrane protein</topology>
    </subcellularLocation>
</comment>
<dbReference type="InterPro" id="IPR036942">
    <property type="entry name" value="Beta-barrel_TonB_sf"/>
</dbReference>
<keyword evidence="7 10" id="KW-0472">Membrane</keyword>
<name>A0A2U3MZN5_9GAMM</name>
<evidence type="ECO:0000256" key="9">
    <source>
        <dbReference type="ARBA" id="ARBA00023237"/>
    </source>
</evidence>
<organism evidence="14 15">
    <name type="scientific">Acinetobacter stercoris</name>
    <dbReference type="NCBI Taxonomy" id="2126983"/>
    <lineage>
        <taxon>Bacteria</taxon>
        <taxon>Pseudomonadati</taxon>
        <taxon>Pseudomonadota</taxon>
        <taxon>Gammaproteobacteria</taxon>
        <taxon>Moraxellales</taxon>
        <taxon>Moraxellaceae</taxon>
        <taxon>Acinetobacter</taxon>
    </lineage>
</organism>
<dbReference type="EMBL" id="OOGT01000088">
    <property type="protein sequence ID" value="SPL70890.1"/>
    <property type="molecule type" value="Genomic_DNA"/>
</dbReference>
<keyword evidence="6 11" id="KW-0798">TonB box</keyword>
<evidence type="ECO:0000256" key="4">
    <source>
        <dbReference type="ARBA" id="ARBA00022452"/>
    </source>
</evidence>
<dbReference type="InterPro" id="IPR000531">
    <property type="entry name" value="Beta-barrel_TonB"/>
</dbReference>
<dbReference type="PROSITE" id="PS52016">
    <property type="entry name" value="TONB_DEPENDENT_REC_3"/>
    <property type="match status" value="1"/>
</dbReference>
<evidence type="ECO:0000256" key="8">
    <source>
        <dbReference type="ARBA" id="ARBA00023170"/>
    </source>
</evidence>
<dbReference type="AlphaFoldDB" id="A0A2U3MZN5"/>
<dbReference type="GO" id="GO:0009279">
    <property type="term" value="C:cell outer membrane"/>
    <property type="evidence" value="ECO:0007669"/>
    <property type="project" value="UniProtKB-SubCell"/>
</dbReference>
<evidence type="ECO:0000256" key="2">
    <source>
        <dbReference type="ARBA" id="ARBA00009810"/>
    </source>
</evidence>
<proteinExistence type="inferred from homology"/>
<dbReference type="SUPFAM" id="SSF56935">
    <property type="entry name" value="Porins"/>
    <property type="match status" value="1"/>
</dbReference>
<dbReference type="InterPro" id="IPR012910">
    <property type="entry name" value="Plug_dom"/>
</dbReference>
<keyword evidence="9 10" id="KW-0998">Cell outer membrane</keyword>
<dbReference type="GO" id="GO:0015344">
    <property type="term" value="F:siderophore uptake transmembrane transporter activity"/>
    <property type="evidence" value="ECO:0007669"/>
    <property type="project" value="TreeGrafter"/>
</dbReference>
<dbReference type="Gene3D" id="2.170.130.10">
    <property type="entry name" value="TonB-dependent receptor, plug domain"/>
    <property type="match status" value="1"/>
</dbReference>
<evidence type="ECO:0000256" key="11">
    <source>
        <dbReference type="RuleBase" id="RU003357"/>
    </source>
</evidence>
<evidence type="ECO:0000256" key="10">
    <source>
        <dbReference type="PROSITE-ProRule" id="PRU01360"/>
    </source>
</evidence>
<evidence type="ECO:0000259" key="13">
    <source>
        <dbReference type="Pfam" id="PF07715"/>
    </source>
</evidence>
<accession>A0A2U3MZN5</accession>
<dbReference type="GO" id="GO:0015891">
    <property type="term" value="P:siderophore transport"/>
    <property type="evidence" value="ECO:0007669"/>
    <property type="project" value="InterPro"/>
</dbReference>
<dbReference type="InterPro" id="IPR010105">
    <property type="entry name" value="TonB_sidphr_rcpt"/>
</dbReference>
<dbReference type="OrthoDB" id="8732650at2"/>
<evidence type="ECO:0000313" key="14">
    <source>
        <dbReference type="EMBL" id="SPL70890.1"/>
    </source>
</evidence>
<dbReference type="InterPro" id="IPR039426">
    <property type="entry name" value="TonB-dep_rcpt-like"/>
</dbReference>
<evidence type="ECO:0000259" key="12">
    <source>
        <dbReference type="Pfam" id="PF00593"/>
    </source>
</evidence>
<evidence type="ECO:0000313" key="15">
    <source>
        <dbReference type="Proteomes" id="UP000245974"/>
    </source>
</evidence>
<dbReference type="PANTHER" id="PTHR32552:SF82">
    <property type="entry name" value="FCUA PROTEIN"/>
    <property type="match status" value="1"/>
</dbReference>
<evidence type="ECO:0000256" key="5">
    <source>
        <dbReference type="ARBA" id="ARBA00022692"/>
    </source>
</evidence>
<comment type="similarity">
    <text evidence="2 10 11">Belongs to the TonB-dependent receptor family.</text>
</comment>
<reference evidence="15" key="1">
    <citation type="submission" date="2018-03" db="EMBL/GenBank/DDBJ databases">
        <authorList>
            <person name="Blom J."/>
        </authorList>
    </citation>
    <scope>NUCLEOTIDE SEQUENCE [LARGE SCALE GENOMIC DNA]</scope>
    <source>
        <strain evidence="15">KPC-SM-21</strain>
    </source>
</reference>
<dbReference type="Pfam" id="PF00593">
    <property type="entry name" value="TonB_dep_Rec_b-barrel"/>
    <property type="match status" value="1"/>
</dbReference>
<evidence type="ECO:0000256" key="3">
    <source>
        <dbReference type="ARBA" id="ARBA00022448"/>
    </source>
</evidence>
<gene>
    <name evidence="14" type="primary">fcuA_4</name>
    <name evidence="14" type="ORF">KPC_2068</name>
</gene>
<sequence>MNKYICSHKLRNKSLVVQEKASFILNRIVSARLALIFGSALGTVFMCMPHAYAEITGGLTSSTQQKESTDNSVLPVIRLKAENNEVYAGGQIASSSNIGFLGNKKFMETPFNTVSYTEKYVADRQAKDITDVIAATDPSVFTNGASGAWSENYYIRGFASNTNDMSMNGLFGITPFYRTSPEMFERVEVLKGPSALLNGMPPAGSVGGTVNLVTKRAGEDPLARLTTTYMSDSQFGGHIDVGRRFGENKEFGVRFNGVYRDGEGAVNHQDKKTEQFALGLDWRGEKARISVDAYDAEDRIDGQTRGISLNLDKYPNVGILKPPKADTLLNPDWGFVETKDKGAMIRGEYDINDNVMAYANYGQSNTKYKYNGTISSEIKNNQGDFKTTLAQLAFETDKKSADVGLKGNFTTGSIGHQWVVNMTYYKHKQDDYGRRKSGEWDTNIYNPVWGANIPMNTPFLFHSTLETSSYGLADTLSFVHDRVQLTLGARYQTVKPTSSTNTQAQYSKSATTPAAALLIKATDKVSVYANYIEGLTKGDQAPITADNRGTILPPQKTKQTELGVKFDQGSFAHTFAVFEIKKPNSYLENNYFSANGEQRNRGIEWSFFGSPIENVRLMGGMSYIKPELTKTQRGESNGHIAQGVPKTQAKLGAEWDTQVSQGILTLSGNATAVSKQYINQSNTLHVPGRTLLDVGARYSTKISNHPVTFRATINNLTNKAYWGMPQLSDLVLGAPRTYMLSASYDF</sequence>
<dbReference type="GO" id="GO:0038023">
    <property type="term" value="F:signaling receptor activity"/>
    <property type="evidence" value="ECO:0007669"/>
    <property type="project" value="InterPro"/>
</dbReference>
<protein>
    <submittedName>
        <fullName evidence="14">Ferrichrome receptor FcuA</fullName>
    </submittedName>
</protein>
<evidence type="ECO:0000256" key="1">
    <source>
        <dbReference type="ARBA" id="ARBA00004571"/>
    </source>
</evidence>
<dbReference type="NCBIfam" id="TIGR01783">
    <property type="entry name" value="TonB-siderophor"/>
    <property type="match status" value="1"/>
</dbReference>
<dbReference type="Pfam" id="PF07715">
    <property type="entry name" value="Plug"/>
    <property type="match status" value="1"/>
</dbReference>
<keyword evidence="15" id="KW-1185">Reference proteome</keyword>
<dbReference type="RefSeq" id="WP_121974339.1">
    <property type="nucleotide sequence ID" value="NZ_OOGT01000088.1"/>
</dbReference>
<dbReference type="InterPro" id="IPR037066">
    <property type="entry name" value="Plug_dom_sf"/>
</dbReference>
<dbReference type="Proteomes" id="UP000245974">
    <property type="component" value="Unassembled WGS sequence"/>
</dbReference>
<keyword evidence="4 10" id="KW-1134">Transmembrane beta strand</keyword>
<feature type="domain" description="TonB-dependent receptor-like beta-barrel" evidence="12">
    <location>
        <begin position="294"/>
        <end position="716"/>
    </location>
</feature>
<dbReference type="PANTHER" id="PTHR32552">
    <property type="entry name" value="FERRICHROME IRON RECEPTOR-RELATED"/>
    <property type="match status" value="1"/>
</dbReference>
<dbReference type="CDD" id="cd01347">
    <property type="entry name" value="ligand_gated_channel"/>
    <property type="match status" value="1"/>
</dbReference>
<keyword evidence="3 10" id="KW-0813">Transport</keyword>
<keyword evidence="8 14" id="KW-0675">Receptor</keyword>
<feature type="domain" description="TonB-dependent receptor plug" evidence="13">
    <location>
        <begin position="107"/>
        <end position="204"/>
    </location>
</feature>